<reference evidence="5" key="4">
    <citation type="submission" date="2016-11" db="EMBL/GenBank/DDBJ databases">
        <authorList>
            <person name="Jaros S."/>
            <person name="Januszkiewicz K."/>
            <person name="Wedrychowicz H."/>
        </authorList>
    </citation>
    <scope>NUCLEOTIDE SEQUENCE [LARGE SCALE GENOMIC DNA]</scope>
    <source>
        <strain evidence="5">DSM 1682</strain>
    </source>
</reference>
<evidence type="ECO:0000313" key="2">
    <source>
        <dbReference type="EMBL" id="AMJ42015.1"/>
    </source>
</evidence>
<evidence type="ECO:0000313" key="4">
    <source>
        <dbReference type="Proteomes" id="UP000068026"/>
    </source>
</evidence>
<dbReference type="KEGG" id="cpro:CPRO_24490"/>
<feature type="transmembrane region" description="Helical" evidence="1">
    <location>
        <begin position="262"/>
        <end position="284"/>
    </location>
</feature>
<dbReference type="EMBL" id="FQUA01000014">
    <property type="protein sequence ID" value="SHF02819.1"/>
    <property type="molecule type" value="Genomic_DNA"/>
</dbReference>
<reference evidence="2 4" key="1">
    <citation type="journal article" date="2016" name="Genome Announc.">
        <title>Complete Genome Sequence of the Amino Acid-Fermenting Clostridium propionicum X2 (DSM 1682).</title>
        <authorList>
            <person name="Poehlein A."/>
            <person name="Schlien K."/>
            <person name="Chowdhury N.P."/>
            <person name="Gottschalk G."/>
            <person name="Buckel W."/>
            <person name="Daniel R."/>
        </authorList>
    </citation>
    <scope>NUCLEOTIDE SEQUENCE [LARGE SCALE GENOMIC DNA]</scope>
    <source>
        <strain evidence="2 4">X2</strain>
    </source>
</reference>
<dbReference type="OrthoDB" id="2328079at2"/>
<sequence>MEIAPKKISDIFNIQEVGDRNYWFVRTSSGKFYQDFVLHDYIAIGWDFISISDFNSTKINTVKAMIKQNLALDPDNENVTDTKKKKGEITGIYNKIKRFIKEFTLNDVVVIPDVNSENYSIGIITSDVFEDSSYIKKYLDNDPDTEMNLCPYAKRRSVKWLKTISKRNADIYLLKALGSQHAVSDVKEYAPYINRNLYDIYSSEGKLHAIIRAGTDEKSISFSELKQLVDLIENELKRADANCNLDDLTMKLNIHSAGIIELIAGAGGLSLVLGTAMFSLNHLINGGKTSMDFKLDENGLPHFSVSSESPGLRGRELEKIKLEYEHQEKILKLSSSLNLQIPQVQLTDEIENPVKEDIE</sequence>
<reference evidence="4" key="2">
    <citation type="submission" date="2016-01" db="EMBL/GenBank/DDBJ databases">
        <authorList>
            <person name="Poehlein A."/>
            <person name="Schlien K."/>
            <person name="Gottschalk G."/>
            <person name="Buckel W."/>
            <person name="Daniel R."/>
        </authorList>
    </citation>
    <scope>NUCLEOTIDE SEQUENCE [LARGE SCALE GENOMIC DNA]</scope>
    <source>
        <strain evidence="4">X2</strain>
    </source>
</reference>
<dbReference type="RefSeq" id="WP_066052167.1">
    <property type="nucleotide sequence ID" value="NZ_CP014223.1"/>
</dbReference>
<reference evidence="3" key="3">
    <citation type="submission" date="2016-11" db="EMBL/GenBank/DDBJ databases">
        <authorList>
            <person name="Varghese N."/>
            <person name="Submissions S."/>
        </authorList>
    </citation>
    <scope>NUCLEOTIDE SEQUENCE</scope>
    <source>
        <strain evidence="3">DSM 1682</strain>
    </source>
</reference>
<keyword evidence="1" id="KW-0812">Transmembrane</keyword>
<dbReference type="Proteomes" id="UP000068026">
    <property type="component" value="Chromosome"/>
</dbReference>
<dbReference type="AlphaFoldDB" id="A0A0X8VBM7"/>
<proteinExistence type="predicted"/>
<evidence type="ECO:0000313" key="5">
    <source>
        <dbReference type="Proteomes" id="UP000184204"/>
    </source>
</evidence>
<keyword evidence="1" id="KW-1133">Transmembrane helix</keyword>
<evidence type="ECO:0000256" key="1">
    <source>
        <dbReference type="SAM" id="Phobius"/>
    </source>
</evidence>
<keyword evidence="4" id="KW-1185">Reference proteome</keyword>
<name>A0A0X8VBM7_ANAPI</name>
<dbReference type="EMBL" id="CP014223">
    <property type="protein sequence ID" value="AMJ42015.1"/>
    <property type="molecule type" value="Genomic_DNA"/>
</dbReference>
<accession>A0A0X8VBM7</accession>
<protein>
    <submittedName>
        <fullName evidence="3">Uncharacterized protein</fullName>
    </submittedName>
</protein>
<dbReference type="Proteomes" id="UP000184204">
    <property type="component" value="Unassembled WGS sequence"/>
</dbReference>
<gene>
    <name evidence="2" type="ORF">CPRO_24490</name>
    <name evidence="3" type="ORF">SAMN02745151_02543</name>
</gene>
<organism evidence="3 5">
    <name type="scientific">Anaerotignum propionicum DSM 1682</name>
    <dbReference type="NCBI Taxonomy" id="991789"/>
    <lineage>
        <taxon>Bacteria</taxon>
        <taxon>Bacillati</taxon>
        <taxon>Bacillota</taxon>
        <taxon>Clostridia</taxon>
        <taxon>Lachnospirales</taxon>
        <taxon>Anaerotignaceae</taxon>
        <taxon>Anaerotignum</taxon>
    </lineage>
</organism>
<keyword evidence="1" id="KW-0472">Membrane</keyword>
<evidence type="ECO:0000313" key="3">
    <source>
        <dbReference type="EMBL" id="SHF02819.1"/>
    </source>
</evidence>